<feature type="repeat" description="WD" evidence="3">
    <location>
        <begin position="691"/>
        <end position="732"/>
    </location>
</feature>
<protein>
    <submittedName>
        <fullName evidence="6">WD40 repeat protein</fullName>
    </submittedName>
</protein>
<comment type="caution">
    <text evidence="6">The sequence shown here is derived from an EMBL/GenBank/DDBJ whole genome shotgun (WGS) entry which is preliminary data.</text>
</comment>
<dbReference type="InterPro" id="IPR001387">
    <property type="entry name" value="Cro/C1-type_HTH"/>
</dbReference>
<dbReference type="InterPro" id="IPR001680">
    <property type="entry name" value="WD40_rpt"/>
</dbReference>
<evidence type="ECO:0000256" key="3">
    <source>
        <dbReference type="PROSITE-ProRule" id="PRU00221"/>
    </source>
</evidence>
<feature type="region of interest" description="Disordered" evidence="4">
    <location>
        <begin position="1036"/>
        <end position="1060"/>
    </location>
</feature>
<keyword evidence="1 3" id="KW-0853">WD repeat</keyword>
<evidence type="ECO:0000313" key="6">
    <source>
        <dbReference type="EMBL" id="PWK79516.1"/>
    </source>
</evidence>
<feature type="repeat" description="WD" evidence="3">
    <location>
        <begin position="1102"/>
        <end position="1143"/>
    </location>
</feature>
<dbReference type="PANTHER" id="PTHR19848">
    <property type="entry name" value="WD40 REPEAT PROTEIN"/>
    <property type="match status" value="1"/>
</dbReference>
<dbReference type="PROSITE" id="PS00678">
    <property type="entry name" value="WD_REPEATS_1"/>
    <property type="match status" value="6"/>
</dbReference>
<feature type="repeat" description="WD" evidence="3">
    <location>
        <begin position="827"/>
        <end position="860"/>
    </location>
</feature>
<dbReference type="InterPro" id="IPR020472">
    <property type="entry name" value="WD40_PAC1"/>
</dbReference>
<organism evidence="6 7">
    <name type="scientific">Lentzea atacamensis</name>
    <dbReference type="NCBI Taxonomy" id="531938"/>
    <lineage>
        <taxon>Bacteria</taxon>
        <taxon>Bacillati</taxon>
        <taxon>Actinomycetota</taxon>
        <taxon>Actinomycetes</taxon>
        <taxon>Pseudonocardiales</taxon>
        <taxon>Pseudonocardiaceae</taxon>
        <taxon>Lentzea</taxon>
    </lineage>
</organism>
<dbReference type="PANTHER" id="PTHR19848:SF8">
    <property type="entry name" value="F-BOX AND WD REPEAT DOMAIN CONTAINING 7"/>
    <property type="match status" value="1"/>
</dbReference>
<dbReference type="PROSITE" id="PS50294">
    <property type="entry name" value="WD_REPEATS_REGION"/>
    <property type="match status" value="8"/>
</dbReference>
<sequence>MPRPEKPLDPFAGPVEQFAFDLRKLREKAGSPGYRELGKLSHYSASTLADAARGQRLPSLAVALAFVRACGGDEEAWERRWRETGEQDAEEPKADSPYVGLKAFTQQDADRFFGRERLVGKLLGKLEHHDTVLVVGASGSGKSSLLQAGLLARKDGELITPSTHRTLPRTEGLLVVDQFEEIFALPHRDEFITELTQREGQTVIGMRADFYGHCARYPDLANAFEDAQVLVGPMTTDELRKAITQPAVEVGCALETGLVARLIADATGEPGVLPHVSHALLETWQRKRGNTLTLTSYHESGGIARAIANTAENAFTSLDERQQAQARQIFLRLVNPGDGTEDTKRHVKRSELAADEVVEHLADARILTVDDDSVEISHEAVIRSWPRLRDWLAEAREDMRVHRRLTAAAADWEAHGRDPGSLYRGVPLAQATGWASREPGALNAAEQAFLDASRAAAEQDLAVEKRRTTNLRRVVALLAALLLVATTATVFAVRAQRQATTERVNALAQKAIADANGLQDRDPGLASQLRLAAYRLTGLPVARDSLLSTFSAPQLTLAKGHKEAASFALFRPDGKVMASAADDKTLILWDFADPHHPTELGRIHAGDDATHNLAFSPDGRTIASAGWDGIIRLFDVSDPRRPVEKARITGHEGQVQAVQFTPDGGTLISSGQDKTIRVWNISGAATLVRTIQAHDDLVHGISLNPAGTTLASASWDGSVKLWDLASGTAISTIDPAPSPGNITSDAAVFHPNGRVLATGADNGDVRLWDITDPRNPVQLSVSTGHTFAVHSLAFSPDGKFLASGGGDTSTRIWDVTDPRDVRLATALTGHTDALWSVAFSPDSRQMVTATSDREIRVLDLANLNYPHHKLTVWRLAYDKRGRYFATVSSDGTIRLWRPDDRHAQEISVLPRLAPDDETLTVDVHPDRDIVFGASMAGNVLWDVSDPERPRELSRTIAGSGPIAGARFSHDGKTLAVSEDSGVVGLWNITDPANPVKTGSFAVPQTYTVWQVEFTEDDRTLVIANGSREVQMWDISNPASPRAHPALRTDDNPDPIRRGGQAGRDEVMSVVIHGNVMAFANMGNSGALYDISDPAQPRQLGLLPNDGGPLQRLAFSPDGTLLAAGTADDLIRVWDVRDARNPQLRAVLHGHTERVWGVAFAPDNRTLATAGADRTVRVWDLDVEATAARVCATTTAHLSTQHWEHYFPGIEPRPLC</sequence>
<dbReference type="Gene3D" id="2.130.10.10">
    <property type="entry name" value="YVTN repeat-like/Quinoprotein amine dehydrogenase"/>
    <property type="match status" value="4"/>
</dbReference>
<dbReference type="PRINTS" id="PR00320">
    <property type="entry name" value="GPROTEINBRPT"/>
</dbReference>
<evidence type="ECO:0000256" key="4">
    <source>
        <dbReference type="SAM" id="MobiDB-lite"/>
    </source>
</evidence>
<feature type="repeat" description="WD" evidence="3">
    <location>
        <begin position="648"/>
        <end position="689"/>
    </location>
</feature>
<dbReference type="RefSeq" id="WP_109642459.1">
    <property type="nucleotide sequence ID" value="NZ_QGHB01000024.1"/>
</dbReference>
<dbReference type="InterPro" id="IPR036322">
    <property type="entry name" value="WD40_repeat_dom_sf"/>
</dbReference>
<feature type="repeat" description="WD" evidence="3">
    <location>
        <begin position="558"/>
        <end position="590"/>
    </location>
</feature>
<reference evidence="6 7" key="1">
    <citation type="submission" date="2018-05" db="EMBL/GenBank/DDBJ databases">
        <title>Genomic Encyclopedia of Type Strains, Phase IV (KMG-IV): sequencing the most valuable type-strain genomes for metagenomic binning, comparative biology and taxonomic classification.</title>
        <authorList>
            <person name="Goeker M."/>
        </authorList>
    </citation>
    <scope>NUCLEOTIDE SEQUENCE [LARGE SCALE GENOMIC DNA]</scope>
    <source>
        <strain evidence="6 7">DSM 45480</strain>
    </source>
</reference>
<dbReference type="CDD" id="cd00200">
    <property type="entry name" value="WD40"/>
    <property type="match status" value="2"/>
</dbReference>
<name>A0A316HGA8_9PSEU</name>
<feature type="repeat" description="WD" evidence="3">
    <location>
        <begin position="749"/>
        <end position="778"/>
    </location>
</feature>
<proteinExistence type="predicted"/>
<feature type="repeat" description="WD" evidence="3">
    <location>
        <begin position="782"/>
        <end position="823"/>
    </location>
</feature>
<accession>A0A316HGA8</accession>
<dbReference type="InterPro" id="IPR015943">
    <property type="entry name" value="WD40/YVTN_repeat-like_dom_sf"/>
</dbReference>
<dbReference type="SMART" id="SM00530">
    <property type="entry name" value="HTH_XRE"/>
    <property type="match status" value="1"/>
</dbReference>
<evidence type="ECO:0000313" key="7">
    <source>
        <dbReference type="Proteomes" id="UP000246005"/>
    </source>
</evidence>
<evidence type="ECO:0000259" key="5">
    <source>
        <dbReference type="SMART" id="SM00530"/>
    </source>
</evidence>
<dbReference type="InterPro" id="IPR027417">
    <property type="entry name" value="P-loop_NTPase"/>
</dbReference>
<dbReference type="SUPFAM" id="SSF52540">
    <property type="entry name" value="P-loop containing nucleoside triphosphate hydrolases"/>
    <property type="match status" value="1"/>
</dbReference>
<feature type="compositionally biased region" description="Basic and acidic residues" evidence="4">
    <location>
        <begin position="1046"/>
        <end position="1060"/>
    </location>
</feature>
<dbReference type="InterPro" id="IPR049052">
    <property type="entry name" value="nSTAND1"/>
</dbReference>
<evidence type="ECO:0000256" key="1">
    <source>
        <dbReference type="ARBA" id="ARBA00022574"/>
    </source>
</evidence>
<dbReference type="EMBL" id="QGHB01000024">
    <property type="protein sequence ID" value="PWK79516.1"/>
    <property type="molecule type" value="Genomic_DNA"/>
</dbReference>
<dbReference type="SUPFAM" id="SSF50978">
    <property type="entry name" value="WD40 repeat-like"/>
    <property type="match status" value="2"/>
</dbReference>
<keyword evidence="2" id="KW-0677">Repeat</keyword>
<dbReference type="Pfam" id="PF00400">
    <property type="entry name" value="WD40"/>
    <property type="match status" value="10"/>
</dbReference>
<feature type="repeat" description="WD" evidence="3">
    <location>
        <begin position="865"/>
        <end position="896"/>
    </location>
</feature>
<feature type="repeat" description="WD" evidence="3">
    <location>
        <begin position="603"/>
        <end position="644"/>
    </location>
</feature>
<gene>
    <name evidence="6" type="ORF">C8D88_12443</name>
</gene>
<dbReference type="InterPro" id="IPR019775">
    <property type="entry name" value="WD40_repeat_CS"/>
</dbReference>
<feature type="repeat" description="WD" evidence="3">
    <location>
        <begin position="1147"/>
        <end position="1188"/>
    </location>
</feature>
<dbReference type="AlphaFoldDB" id="A0A316HGA8"/>
<dbReference type="Pfam" id="PF20703">
    <property type="entry name" value="nSTAND1"/>
    <property type="match status" value="2"/>
</dbReference>
<dbReference type="Proteomes" id="UP000246005">
    <property type="component" value="Unassembled WGS sequence"/>
</dbReference>
<evidence type="ECO:0000256" key="2">
    <source>
        <dbReference type="ARBA" id="ARBA00022737"/>
    </source>
</evidence>
<dbReference type="SMART" id="SM00320">
    <property type="entry name" value="WD40"/>
    <property type="match status" value="13"/>
</dbReference>
<dbReference type="CDD" id="cd00093">
    <property type="entry name" value="HTH_XRE"/>
    <property type="match status" value="1"/>
</dbReference>
<feature type="domain" description="HTH cro/C1-type" evidence="5">
    <location>
        <begin position="21"/>
        <end position="77"/>
    </location>
</feature>
<dbReference type="PROSITE" id="PS50082">
    <property type="entry name" value="WD_REPEATS_2"/>
    <property type="match status" value="10"/>
</dbReference>